<organism evidence="3 4">
    <name type="scientific">Byssothecium circinans</name>
    <dbReference type="NCBI Taxonomy" id="147558"/>
    <lineage>
        <taxon>Eukaryota</taxon>
        <taxon>Fungi</taxon>
        <taxon>Dikarya</taxon>
        <taxon>Ascomycota</taxon>
        <taxon>Pezizomycotina</taxon>
        <taxon>Dothideomycetes</taxon>
        <taxon>Pleosporomycetidae</taxon>
        <taxon>Pleosporales</taxon>
        <taxon>Massarineae</taxon>
        <taxon>Massarinaceae</taxon>
        <taxon>Byssothecium</taxon>
    </lineage>
</organism>
<evidence type="ECO:0000259" key="2">
    <source>
        <dbReference type="PROSITE" id="PS51212"/>
    </source>
</evidence>
<name>A0A6A5UEG3_9PLEO</name>
<gene>
    <name evidence="3" type="ORF">CC80DRAFT_359617</name>
</gene>
<proteinExistence type="predicted"/>
<feature type="domain" description="WSC" evidence="2">
    <location>
        <begin position="1"/>
        <end position="88"/>
    </location>
</feature>
<evidence type="ECO:0000256" key="1">
    <source>
        <dbReference type="ARBA" id="ARBA00022737"/>
    </source>
</evidence>
<dbReference type="InterPro" id="IPR051589">
    <property type="entry name" value="Sialate-O-sulfotransferase"/>
</dbReference>
<dbReference type="InterPro" id="IPR002889">
    <property type="entry name" value="WSC_carb-bd"/>
</dbReference>
<dbReference type="Proteomes" id="UP000800035">
    <property type="component" value="Unassembled WGS sequence"/>
</dbReference>
<dbReference type="PROSITE" id="PS51212">
    <property type="entry name" value="WSC"/>
    <property type="match status" value="1"/>
</dbReference>
<protein>
    <submittedName>
        <fullName evidence="3">Carbohydrate-binding WSC</fullName>
    </submittedName>
</protein>
<dbReference type="OrthoDB" id="2019572at2759"/>
<dbReference type="SMART" id="SM00321">
    <property type="entry name" value="WSC"/>
    <property type="match status" value="1"/>
</dbReference>
<dbReference type="Pfam" id="PF01822">
    <property type="entry name" value="WSC"/>
    <property type="match status" value="1"/>
</dbReference>
<accession>A0A6A5UEG3</accession>
<keyword evidence="1" id="KW-0677">Repeat</keyword>
<sequence>GCYIDSIDLRTLRQTFYFDRTGMTIEGCQQFCTEAGYSIAGLEYSDQCFDCDTTIRESSSIADSSNCFMPCAGNSGQICGGPNHLSIY</sequence>
<reference evidence="3" key="1">
    <citation type="journal article" date="2020" name="Stud. Mycol.">
        <title>101 Dothideomycetes genomes: a test case for predicting lifestyles and emergence of pathogens.</title>
        <authorList>
            <person name="Haridas S."/>
            <person name="Albert R."/>
            <person name="Binder M."/>
            <person name="Bloem J."/>
            <person name="Labutti K."/>
            <person name="Salamov A."/>
            <person name="Andreopoulos B."/>
            <person name="Baker S."/>
            <person name="Barry K."/>
            <person name="Bills G."/>
            <person name="Bluhm B."/>
            <person name="Cannon C."/>
            <person name="Castanera R."/>
            <person name="Culley D."/>
            <person name="Daum C."/>
            <person name="Ezra D."/>
            <person name="Gonzalez J."/>
            <person name="Henrissat B."/>
            <person name="Kuo A."/>
            <person name="Liang C."/>
            <person name="Lipzen A."/>
            <person name="Lutzoni F."/>
            <person name="Magnuson J."/>
            <person name="Mondo S."/>
            <person name="Nolan M."/>
            <person name="Ohm R."/>
            <person name="Pangilinan J."/>
            <person name="Park H.-J."/>
            <person name="Ramirez L."/>
            <person name="Alfaro M."/>
            <person name="Sun H."/>
            <person name="Tritt A."/>
            <person name="Yoshinaga Y."/>
            <person name="Zwiers L.-H."/>
            <person name="Turgeon B."/>
            <person name="Goodwin S."/>
            <person name="Spatafora J."/>
            <person name="Crous P."/>
            <person name="Grigoriev I."/>
        </authorList>
    </citation>
    <scope>NUCLEOTIDE SEQUENCE</scope>
    <source>
        <strain evidence="3">CBS 675.92</strain>
    </source>
</reference>
<dbReference type="AlphaFoldDB" id="A0A6A5UEG3"/>
<dbReference type="PANTHER" id="PTHR45964">
    <property type="entry name" value="WSCD FAMILY MEMBER CG9164"/>
    <property type="match status" value="1"/>
</dbReference>
<feature type="non-terminal residue" evidence="3">
    <location>
        <position position="88"/>
    </location>
</feature>
<dbReference type="EMBL" id="ML976978">
    <property type="protein sequence ID" value="KAF1963094.1"/>
    <property type="molecule type" value="Genomic_DNA"/>
</dbReference>
<dbReference type="PANTHER" id="PTHR45964:SF5">
    <property type="entry name" value="WSCD FAMILY MEMBER CG9164"/>
    <property type="match status" value="1"/>
</dbReference>
<evidence type="ECO:0000313" key="4">
    <source>
        <dbReference type="Proteomes" id="UP000800035"/>
    </source>
</evidence>
<feature type="non-terminal residue" evidence="3">
    <location>
        <position position="1"/>
    </location>
</feature>
<evidence type="ECO:0000313" key="3">
    <source>
        <dbReference type="EMBL" id="KAF1963094.1"/>
    </source>
</evidence>
<keyword evidence="4" id="KW-1185">Reference proteome</keyword>